<feature type="coiled-coil region" evidence="1">
    <location>
        <begin position="136"/>
        <end position="164"/>
    </location>
</feature>
<evidence type="ECO:0000256" key="2">
    <source>
        <dbReference type="SAM" id="MobiDB-lite"/>
    </source>
</evidence>
<evidence type="ECO:0000256" key="1">
    <source>
        <dbReference type="SAM" id="Coils"/>
    </source>
</evidence>
<proteinExistence type="predicted"/>
<evidence type="ECO:0000313" key="3">
    <source>
        <dbReference type="EMBL" id="KAJ5540892.1"/>
    </source>
</evidence>
<protein>
    <submittedName>
        <fullName evidence="3">Uncharacterized protein</fullName>
    </submittedName>
</protein>
<dbReference type="Proteomes" id="UP001220324">
    <property type="component" value="Unassembled WGS sequence"/>
</dbReference>
<feature type="compositionally biased region" description="Low complexity" evidence="2">
    <location>
        <begin position="588"/>
        <end position="598"/>
    </location>
</feature>
<dbReference type="EMBL" id="JAQIZZ010000005">
    <property type="protein sequence ID" value="KAJ5540892.1"/>
    <property type="molecule type" value="Genomic_DNA"/>
</dbReference>
<feature type="compositionally biased region" description="Basic and acidic residues" evidence="2">
    <location>
        <begin position="380"/>
        <end position="394"/>
    </location>
</feature>
<sequence>MATAHATHLTAGPMASSATITADEVREYERILKISDEIFSGSHPRLKVPQKFVRKPKGQPGQNGQLAQQTLKTKPVAPEPVPQINPSRHLQNIQAKTPGNASFPATASATPTARVAAKPASEIDPIFLTKSDDLVRAELQLQRQRVERTLRDQLEQKKQDLKQKPSVQDTKPNFDVSDVLNRALEIVKPVSLSDPSENSFDENSYYSSKAPDSPPAVGEHQDPSPVVPARALGASAGASVEQFADELQRLETLNRTGSDQEMQDAYSVADHRIPHPQKQLHPSQTEASRLLKAHQIDTQEEPEYSPPAPVAPPIDHRDYQQEAANSQGKARYAEQPRDVQALPHGHNVTVVRNHITSPAAPRPSRVSPLATQKLPSVQQIRDERFEHVLERVYSDPESGLASPNGPVSQPVSRKRRRQEKGQDVRVSYKRQNADSSDAYIKEEPVSPPPFTDDHAISRSRQPQEQPVYIDISSPGYNPVIERREPSGRGPVYEVDQYREVPVEQGPSRTMSRVSTRRPVFDDPNLRRVASMQYARQPEYPQGYIEHDPRDIRSASYAVVERRLPEQSRYYEEAPSYGPRYIEVDDQLPPTYRPQYYEEPQPPRAMPPPPTPVLCGRAWQ</sequence>
<feature type="compositionally biased region" description="Pro residues" evidence="2">
    <location>
        <begin position="599"/>
        <end position="611"/>
    </location>
</feature>
<feature type="region of interest" description="Disordered" evidence="2">
    <location>
        <begin position="576"/>
        <end position="619"/>
    </location>
</feature>
<organism evidence="3 4">
    <name type="scientific">Penicillium frequentans</name>
    <dbReference type="NCBI Taxonomy" id="3151616"/>
    <lineage>
        <taxon>Eukaryota</taxon>
        <taxon>Fungi</taxon>
        <taxon>Dikarya</taxon>
        <taxon>Ascomycota</taxon>
        <taxon>Pezizomycotina</taxon>
        <taxon>Eurotiomycetes</taxon>
        <taxon>Eurotiomycetidae</taxon>
        <taxon>Eurotiales</taxon>
        <taxon>Aspergillaceae</taxon>
        <taxon>Penicillium</taxon>
    </lineage>
</organism>
<feature type="compositionally biased region" description="Polar residues" evidence="2">
    <location>
        <begin position="251"/>
        <end position="260"/>
    </location>
</feature>
<reference evidence="3 4" key="1">
    <citation type="journal article" date="2023" name="IMA Fungus">
        <title>Comparative genomic study of the Penicillium genus elucidates a diverse pangenome and 15 lateral gene transfer events.</title>
        <authorList>
            <person name="Petersen C."/>
            <person name="Sorensen T."/>
            <person name="Nielsen M.R."/>
            <person name="Sondergaard T.E."/>
            <person name="Sorensen J.L."/>
            <person name="Fitzpatrick D.A."/>
            <person name="Frisvad J.C."/>
            <person name="Nielsen K.L."/>
        </authorList>
    </citation>
    <scope>NUCLEOTIDE SEQUENCE [LARGE SCALE GENOMIC DNA]</scope>
    <source>
        <strain evidence="3 4">IBT 35679</strain>
    </source>
</reference>
<comment type="caution">
    <text evidence="3">The sequence shown here is derived from an EMBL/GenBank/DDBJ whole genome shotgun (WGS) entry which is preliminary data.</text>
</comment>
<dbReference type="AlphaFoldDB" id="A0AAD6CVJ0"/>
<accession>A0AAD6CVJ0</accession>
<evidence type="ECO:0000313" key="4">
    <source>
        <dbReference type="Proteomes" id="UP001220324"/>
    </source>
</evidence>
<feature type="compositionally biased region" description="Polar residues" evidence="2">
    <location>
        <begin position="193"/>
        <end position="207"/>
    </location>
</feature>
<feature type="region of interest" description="Disordered" evidence="2">
    <location>
        <begin position="192"/>
        <end position="495"/>
    </location>
</feature>
<feature type="compositionally biased region" description="Polar residues" evidence="2">
    <location>
        <begin position="369"/>
        <end position="379"/>
    </location>
</feature>
<name>A0AAD6CVJ0_9EURO</name>
<gene>
    <name evidence="3" type="ORF">N7494_005968</name>
</gene>
<feature type="compositionally biased region" description="Low complexity" evidence="2">
    <location>
        <begin position="357"/>
        <end position="368"/>
    </location>
</feature>
<keyword evidence="4" id="KW-1185">Reference proteome</keyword>
<keyword evidence="1" id="KW-0175">Coiled coil</keyword>